<dbReference type="GO" id="GO:0016020">
    <property type="term" value="C:membrane"/>
    <property type="evidence" value="ECO:0007669"/>
    <property type="project" value="UniProtKB-SubCell"/>
</dbReference>
<organism evidence="8 9">
    <name type="scientific">Candidatus Roizmanbacteria bacterium RIFCSPLOWO2_01_FULL_35_13</name>
    <dbReference type="NCBI Taxonomy" id="1802055"/>
    <lineage>
        <taxon>Bacteria</taxon>
        <taxon>Candidatus Roizmaniibacteriota</taxon>
    </lineage>
</organism>
<comment type="subcellular location">
    <subcellularLocation>
        <location evidence="1">Membrane</location>
        <topology evidence="1">Multi-pass membrane protein</topology>
    </subcellularLocation>
</comment>
<dbReference type="PANTHER" id="PTHR37422:SF13">
    <property type="entry name" value="LIPOPOLYSACCHARIDE BIOSYNTHESIS PROTEIN PA4999-RELATED"/>
    <property type="match status" value="1"/>
</dbReference>
<accession>A0A1F7IF77</accession>
<evidence type="ECO:0000256" key="1">
    <source>
        <dbReference type="ARBA" id="ARBA00004141"/>
    </source>
</evidence>
<feature type="domain" description="O-antigen ligase-related" evidence="7">
    <location>
        <begin position="260"/>
        <end position="391"/>
    </location>
</feature>
<dbReference type="Pfam" id="PF04932">
    <property type="entry name" value="Wzy_C"/>
    <property type="match status" value="1"/>
</dbReference>
<dbReference type="PANTHER" id="PTHR37422">
    <property type="entry name" value="TEICHURONIC ACID BIOSYNTHESIS PROTEIN TUAE"/>
    <property type="match status" value="1"/>
</dbReference>
<dbReference type="InterPro" id="IPR051533">
    <property type="entry name" value="WaaL-like"/>
</dbReference>
<dbReference type="STRING" id="1802055.A3A74_07925"/>
<evidence type="ECO:0000313" key="9">
    <source>
        <dbReference type="Proteomes" id="UP000179270"/>
    </source>
</evidence>
<sequence length="440" mass="50506">MKKPKQRKKKQKANQAFSESVGHSGERSDSRIVVKNNDSGRVIIPRYRGTGMTMNNILLFLFVLLLPTQLGKHFFFDFSYLSGVRVDYLAPTIYITDVLALILIVLNLKSVIKFLFSKKALILLSLLFLNVLISQFHLISIYRYIKILELLTVFIIFKTNKLSPGYLLYGFLIGGIFELFLTTAQFINKHSLQGIFYFFGERPLSLSMPGIAKASLSGIEILRPYGTFSHPNSLAGFYLLVYFFVLTCKNLSNSLAKNILLLICSLLIFISFSKITIMTFLLLNFIYLWKSPLKKYCKFCFFARTFILLIVSLVFLPAQSDPLTLQKRLLLMQNSFKMILQSPFFGTGLGNYLIVQEQFPQLFADFLNQPVHNIFLLFLSETGAITILLLFFLFFKKLISAVKKYPYILIIILITGLFDHYWLTLQQNFLLMGVILGLIL</sequence>
<feature type="transmembrane region" description="Helical" evidence="6">
    <location>
        <begin position="407"/>
        <end position="423"/>
    </location>
</feature>
<evidence type="ECO:0000259" key="7">
    <source>
        <dbReference type="Pfam" id="PF04932"/>
    </source>
</evidence>
<name>A0A1F7IF77_9BACT</name>
<evidence type="ECO:0000313" key="8">
    <source>
        <dbReference type="EMBL" id="OGK42004.1"/>
    </source>
</evidence>
<evidence type="ECO:0000256" key="5">
    <source>
        <dbReference type="SAM" id="MobiDB-lite"/>
    </source>
</evidence>
<dbReference type="AlphaFoldDB" id="A0A1F7IF77"/>
<feature type="transmembrane region" description="Helical" evidence="6">
    <location>
        <begin position="120"/>
        <end position="145"/>
    </location>
</feature>
<evidence type="ECO:0000256" key="6">
    <source>
        <dbReference type="SAM" id="Phobius"/>
    </source>
</evidence>
<feature type="region of interest" description="Disordered" evidence="5">
    <location>
        <begin position="1"/>
        <end position="28"/>
    </location>
</feature>
<protein>
    <recommendedName>
        <fullName evidence="7">O-antigen ligase-related domain-containing protein</fullName>
    </recommendedName>
</protein>
<dbReference type="EMBL" id="MGAF01000013">
    <property type="protein sequence ID" value="OGK42004.1"/>
    <property type="molecule type" value="Genomic_DNA"/>
</dbReference>
<feature type="transmembrane region" description="Helical" evidence="6">
    <location>
        <begin position="301"/>
        <end position="318"/>
    </location>
</feature>
<feature type="compositionally biased region" description="Basic residues" evidence="5">
    <location>
        <begin position="1"/>
        <end position="12"/>
    </location>
</feature>
<keyword evidence="4 6" id="KW-0472">Membrane</keyword>
<evidence type="ECO:0000256" key="4">
    <source>
        <dbReference type="ARBA" id="ARBA00023136"/>
    </source>
</evidence>
<dbReference type="InterPro" id="IPR007016">
    <property type="entry name" value="O-antigen_ligase-rel_domated"/>
</dbReference>
<feature type="transmembrane region" description="Helical" evidence="6">
    <location>
        <begin position="232"/>
        <end position="248"/>
    </location>
</feature>
<feature type="transmembrane region" description="Helical" evidence="6">
    <location>
        <begin position="374"/>
        <end position="395"/>
    </location>
</feature>
<feature type="transmembrane region" description="Helical" evidence="6">
    <location>
        <begin position="260"/>
        <end position="289"/>
    </location>
</feature>
<proteinExistence type="predicted"/>
<evidence type="ECO:0000256" key="3">
    <source>
        <dbReference type="ARBA" id="ARBA00022989"/>
    </source>
</evidence>
<reference evidence="8 9" key="1">
    <citation type="journal article" date="2016" name="Nat. Commun.">
        <title>Thousands of microbial genomes shed light on interconnected biogeochemical processes in an aquifer system.</title>
        <authorList>
            <person name="Anantharaman K."/>
            <person name="Brown C.T."/>
            <person name="Hug L.A."/>
            <person name="Sharon I."/>
            <person name="Castelle C.J."/>
            <person name="Probst A.J."/>
            <person name="Thomas B.C."/>
            <person name="Singh A."/>
            <person name="Wilkins M.J."/>
            <person name="Karaoz U."/>
            <person name="Brodie E.L."/>
            <person name="Williams K.H."/>
            <person name="Hubbard S.S."/>
            <person name="Banfield J.F."/>
        </authorList>
    </citation>
    <scope>NUCLEOTIDE SEQUENCE [LARGE SCALE GENOMIC DNA]</scope>
</reference>
<feature type="transmembrane region" description="Helical" evidence="6">
    <location>
        <begin position="88"/>
        <end position="108"/>
    </location>
</feature>
<feature type="transmembrane region" description="Helical" evidence="6">
    <location>
        <begin position="56"/>
        <end position="76"/>
    </location>
</feature>
<gene>
    <name evidence="8" type="ORF">A3A74_07925</name>
</gene>
<feature type="transmembrane region" description="Helical" evidence="6">
    <location>
        <begin position="165"/>
        <end position="187"/>
    </location>
</feature>
<dbReference type="Proteomes" id="UP000179270">
    <property type="component" value="Unassembled WGS sequence"/>
</dbReference>
<evidence type="ECO:0000256" key="2">
    <source>
        <dbReference type="ARBA" id="ARBA00022692"/>
    </source>
</evidence>
<keyword evidence="3 6" id="KW-1133">Transmembrane helix</keyword>
<keyword evidence="2 6" id="KW-0812">Transmembrane</keyword>
<comment type="caution">
    <text evidence="8">The sequence shown here is derived from an EMBL/GenBank/DDBJ whole genome shotgun (WGS) entry which is preliminary data.</text>
</comment>